<protein>
    <submittedName>
        <fullName evidence="5">Helix-turn-helix domain-containing protein</fullName>
    </submittedName>
</protein>
<keyword evidence="1" id="KW-0805">Transcription regulation</keyword>
<dbReference type="InterPro" id="IPR036388">
    <property type="entry name" value="WH-like_DNA-bd_sf"/>
</dbReference>
<sequence length="221" mass="24612">MATIAEFRLSADDSALGAAFDDAPSLTCEMEQVIAANDLGMWLSGADRSTIEAALESDPSVDGYSEVTGDDDRWLYNIEFGDEVTELFSLVVEEGGTLLTASAANGMWTVRIRFEDREDASHIYDRLKEHDVHADLLRLHELSTDTADEIGLTPEQYEALTAAVNHGYFEIPRDASMEELADELDISHQALSERLRRAYRTLVTTELDIEVDGDEQFLEND</sequence>
<evidence type="ECO:0000256" key="1">
    <source>
        <dbReference type="ARBA" id="ARBA00023015"/>
    </source>
</evidence>
<name>A0AAP2Z6A5_9EURY</name>
<reference evidence="5 7" key="1">
    <citation type="submission" date="2022-09" db="EMBL/GenBank/DDBJ databases">
        <title>Enrichment on poylsaccharides allowed isolation of novel metabolic and taxonomic groups of Haloarchaea.</title>
        <authorList>
            <person name="Sorokin D.Y."/>
            <person name="Elcheninov A.G."/>
            <person name="Khizhniak T.V."/>
            <person name="Kolganova T.V."/>
            <person name="Kublanov I.V."/>
        </authorList>
    </citation>
    <scope>NUCLEOTIDE SEQUENCE</scope>
    <source>
        <strain evidence="6 7">AArc-m2/3/4</strain>
        <strain evidence="5">AArc-xg1-1</strain>
    </source>
</reference>
<comment type="caution">
    <text evidence="5">The sequence shown here is derived from an EMBL/GenBank/DDBJ whole genome shotgun (WGS) entry which is preliminary data.</text>
</comment>
<accession>A0AAP2Z6A5</accession>
<dbReference type="AlphaFoldDB" id="A0AAP2Z6A5"/>
<dbReference type="PANTHER" id="PTHR34236">
    <property type="entry name" value="DIMETHYL SULFOXIDE REDUCTASE TRANSCRIPTIONAL ACTIVATOR"/>
    <property type="match status" value="1"/>
</dbReference>
<dbReference type="InterPro" id="IPR013324">
    <property type="entry name" value="RNA_pol_sigma_r3/r4-like"/>
</dbReference>
<dbReference type="RefSeq" id="WP_338006529.1">
    <property type="nucleotide sequence ID" value="NZ_JAOPKA010000041.1"/>
</dbReference>
<evidence type="ECO:0000313" key="8">
    <source>
        <dbReference type="Proteomes" id="UP001321018"/>
    </source>
</evidence>
<dbReference type="InterPro" id="IPR031803">
    <property type="entry name" value="BAT_GAF/HTH-assoc"/>
</dbReference>
<keyword evidence="7" id="KW-1185">Reference proteome</keyword>
<dbReference type="SUPFAM" id="SSF88659">
    <property type="entry name" value="Sigma3 and sigma4 domains of RNA polymerase sigma factors"/>
    <property type="match status" value="1"/>
</dbReference>
<dbReference type="Pfam" id="PF04967">
    <property type="entry name" value="HTH_10"/>
    <property type="match status" value="1"/>
</dbReference>
<keyword evidence="2" id="KW-0804">Transcription</keyword>
<dbReference type="PANTHER" id="PTHR34236:SF1">
    <property type="entry name" value="DIMETHYL SULFOXIDE REDUCTASE TRANSCRIPTIONAL ACTIVATOR"/>
    <property type="match status" value="1"/>
</dbReference>
<feature type="domain" description="Bacterioopsin transcriptional activator GAF and HTH associated" evidence="4">
    <location>
        <begin position="6"/>
        <end position="145"/>
    </location>
</feature>
<dbReference type="Proteomes" id="UP001321018">
    <property type="component" value="Unassembled WGS sequence"/>
</dbReference>
<evidence type="ECO:0000313" key="6">
    <source>
        <dbReference type="EMBL" id="MCU4974664.1"/>
    </source>
</evidence>
<dbReference type="Gene3D" id="1.10.10.10">
    <property type="entry name" value="Winged helix-like DNA-binding domain superfamily/Winged helix DNA-binding domain"/>
    <property type="match status" value="1"/>
</dbReference>
<feature type="domain" description="HTH bat-type" evidence="3">
    <location>
        <begin position="152"/>
        <end position="203"/>
    </location>
</feature>
<evidence type="ECO:0000313" key="5">
    <source>
        <dbReference type="EMBL" id="MCU4744734.1"/>
    </source>
</evidence>
<gene>
    <name evidence="6" type="ORF">OB955_18250</name>
    <name evidence="5" type="ORF">OB960_25540</name>
</gene>
<dbReference type="Proteomes" id="UP001320972">
    <property type="component" value="Unassembled WGS sequence"/>
</dbReference>
<evidence type="ECO:0000259" key="4">
    <source>
        <dbReference type="Pfam" id="PF15915"/>
    </source>
</evidence>
<dbReference type="Pfam" id="PF15915">
    <property type="entry name" value="BAT"/>
    <property type="match status" value="1"/>
</dbReference>
<proteinExistence type="predicted"/>
<organism evidence="5 8">
    <name type="scientific">Natronoglomus mannanivorans</name>
    <dbReference type="NCBI Taxonomy" id="2979990"/>
    <lineage>
        <taxon>Archaea</taxon>
        <taxon>Methanobacteriati</taxon>
        <taxon>Methanobacteriota</taxon>
        <taxon>Stenosarchaea group</taxon>
        <taxon>Halobacteria</taxon>
        <taxon>Halobacteriales</taxon>
        <taxon>Natrialbaceae</taxon>
        <taxon>Natronoglomus</taxon>
    </lineage>
</organism>
<dbReference type="InterPro" id="IPR007050">
    <property type="entry name" value="HTH_bacterioopsin"/>
</dbReference>
<dbReference type="EMBL" id="JAOPKB010000013">
    <property type="protein sequence ID" value="MCU4974664.1"/>
    <property type="molecule type" value="Genomic_DNA"/>
</dbReference>
<evidence type="ECO:0000256" key="2">
    <source>
        <dbReference type="ARBA" id="ARBA00023163"/>
    </source>
</evidence>
<evidence type="ECO:0000313" key="7">
    <source>
        <dbReference type="Proteomes" id="UP001320972"/>
    </source>
</evidence>
<dbReference type="EMBL" id="JAOPKA010000041">
    <property type="protein sequence ID" value="MCU4744734.1"/>
    <property type="molecule type" value="Genomic_DNA"/>
</dbReference>
<evidence type="ECO:0000259" key="3">
    <source>
        <dbReference type="Pfam" id="PF04967"/>
    </source>
</evidence>